<dbReference type="Gene3D" id="3.40.50.2000">
    <property type="entry name" value="Glycogen Phosphorylase B"/>
    <property type="match status" value="1"/>
</dbReference>
<dbReference type="AlphaFoldDB" id="A0AA42GZX6"/>
<protein>
    <submittedName>
        <fullName evidence="2">Glycosyltransferase</fullName>
    </submittedName>
</protein>
<sequence>MYLNRALNNPGEHHTLIFVSDRGGYHLFTGYTNIDVRIIRKDRLKSYIAYLTVNFPFDEIRITSLPEVVEPISKRFNPKIVYEFHTSVPEIVSSELTKFDIANINSIYVPSEFSRQMLLEQLPPEVNSLVEVRANQLNTNNIDYQPRDNFLFSNQIPILWIGRFDAGKNARDFLRILSQLPELYIGIVVVSLESDPSRLDDFLSDAFAYGVEDRVKVYLNLSHEQVFSLYNSVARHNGYYCSTSLNESFGFTVVEAATHGLRVVGYDVGALSEHQSNLITLFPVGDNQSIVNHILETSGQTREPLYA</sequence>
<dbReference type="Proteomes" id="UP001158087">
    <property type="component" value="Unassembled WGS sequence"/>
</dbReference>
<evidence type="ECO:0000313" key="3">
    <source>
        <dbReference type="Proteomes" id="UP001158087"/>
    </source>
</evidence>
<dbReference type="Pfam" id="PF00534">
    <property type="entry name" value="Glycos_transf_1"/>
    <property type="match status" value="1"/>
</dbReference>
<reference evidence="2" key="1">
    <citation type="submission" date="2022-09" db="EMBL/GenBank/DDBJ databases">
        <title>Intensive care unit water sources are persistently colonized with multi-drug resistant bacteria and are the site of extensive horizontal gene transfer of antibiotic resistance genes.</title>
        <authorList>
            <person name="Diorio-Toth L."/>
        </authorList>
    </citation>
    <scope>NUCLEOTIDE SEQUENCE</scope>
    <source>
        <strain evidence="2">GD04153</strain>
    </source>
</reference>
<dbReference type="InterPro" id="IPR001296">
    <property type="entry name" value="Glyco_trans_1"/>
</dbReference>
<evidence type="ECO:0000313" key="2">
    <source>
        <dbReference type="EMBL" id="MDH0125405.1"/>
    </source>
</evidence>
<dbReference type="SUPFAM" id="SSF53756">
    <property type="entry name" value="UDP-Glycosyltransferase/glycogen phosphorylase"/>
    <property type="match status" value="1"/>
</dbReference>
<dbReference type="GO" id="GO:0016757">
    <property type="term" value="F:glycosyltransferase activity"/>
    <property type="evidence" value="ECO:0007669"/>
    <property type="project" value="InterPro"/>
</dbReference>
<accession>A0AA42GZX6</accession>
<dbReference type="EMBL" id="JAODYY010000007">
    <property type="protein sequence ID" value="MDH0125405.1"/>
    <property type="molecule type" value="Genomic_DNA"/>
</dbReference>
<name>A0AA42GZX6_9HYPH</name>
<gene>
    <name evidence="2" type="ORF">N7376_15460</name>
</gene>
<comment type="caution">
    <text evidence="2">The sequence shown here is derived from an EMBL/GenBank/DDBJ whole genome shotgun (WGS) entry which is preliminary data.</text>
</comment>
<evidence type="ECO:0000259" key="1">
    <source>
        <dbReference type="Pfam" id="PF00534"/>
    </source>
</evidence>
<proteinExistence type="predicted"/>
<feature type="domain" description="Glycosyl transferase family 1" evidence="1">
    <location>
        <begin position="147"/>
        <end position="295"/>
    </location>
</feature>
<organism evidence="2 3">
    <name type="scientific">Brucella intermedia GD04153</name>
    <dbReference type="NCBI Taxonomy" id="2975438"/>
    <lineage>
        <taxon>Bacteria</taxon>
        <taxon>Pseudomonadati</taxon>
        <taxon>Pseudomonadota</taxon>
        <taxon>Alphaproteobacteria</taxon>
        <taxon>Hyphomicrobiales</taxon>
        <taxon>Brucellaceae</taxon>
        <taxon>Brucella/Ochrobactrum group</taxon>
        <taxon>Brucella</taxon>
    </lineage>
</organism>